<dbReference type="PROSITE" id="PS51318">
    <property type="entry name" value="TAT"/>
    <property type="match status" value="1"/>
</dbReference>
<feature type="domain" description="Aldehyde oxidase/xanthine dehydrogenase a/b hammerhead" evidence="1">
    <location>
        <begin position="223"/>
        <end position="312"/>
    </location>
</feature>
<evidence type="ECO:0000313" key="2">
    <source>
        <dbReference type="EMBL" id="AKJ68150.1"/>
    </source>
</evidence>
<keyword evidence="3" id="KW-1185">Reference proteome</keyword>
<evidence type="ECO:0000259" key="1">
    <source>
        <dbReference type="SMART" id="SM01008"/>
    </source>
</evidence>
<dbReference type="InterPro" id="IPR000674">
    <property type="entry name" value="Ald_Oxase/Xan_DH_a/b"/>
</dbReference>
<dbReference type="OrthoDB" id="9767994at2"/>
<dbReference type="SMART" id="SM01008">
    <property type="entry name" value="Ald_Xan_dh_C"/>
    <property type="match status" value="1"/>
</dbReference>
<evidence type="ECO:0000313" key="3">
    <source>
        <dbReference type="Proteomes" id="UP000036700"/>
    </source>
</evidence>
<reference evidence="3" key="1">
    <citation type="submission" date="2015-06" db="EMBL/GenBank/DDBJ databases">
        <authorList>
            <person name="Lim Y.L."/>
            <person name="Ee R."/>
            <person name="Yong D."/>
            <person name="How K.Y."/>
            <person name="Yin W.F."/>
            <person name="Chan K.G."/>
        </authorList>
    </citation>
    <scope>NUCLEOTIDE SEQUENCE [LARGE SCALE GENOMIC DNA]</scope>
    <source>
        <strain evidence="3">DSM 25325</strain>
    </source>
</reference>
<dbReference type="Gene3D" id="3.90.1170.50">
    <property type="entry name" value="Aldehyde oxidase/xanthine dehydrogenase, a/b hammerhead"/>
    <property type="match status" value="1"/>
</dbReference>
<dbReference type="Gene3D" id="3.30.365.10">
    <property type="entry name" value="Aldehyde oxidase/xanthine dehydrogenase, molybdopterin binding domain"/>
    <property type="match status" value="4"/>
</dbReference>
<dbReference type="EMBL" id="CP011568">
    <property type="protein sequence ID" value="AKJ68150.1"/>
    <property type="molecule type" value="Genomic_DNA"/>
</dbReference>
<dbReference type="InterPro" id="IPR006311">
    <property type="entry name" value="TAT_signal"/>
</dbReference>
<dbReference type="GO" id="GO:0016491">
    <property type="term" value="F:oxidoreductase activity"/>
    <property type="evidence" value="ECO:0007669"/>
    <property type="project" value="InterPro"/>
</dbReference>
<dbReference type="PANTHER" id="PTHR47495">
    <property type="entry name" value="ALDEHYDE DEHYDROGENASE"/>
    <property type="match status" value="1"/>
</dbReference>
<dbReference type="Pfam" id="PF20256">
    <property type="entry name" value="MoCoBD_2"/>
    <property type="match status" value="2"/>
</dbReference>
<organism evidence="2 3">
    <name type="scientific">Pandoraea thiooxydans</name>
    <dbReference type="NCBI Taxonomy" id="445709"/>
    <lineage>
        <taxon>Bacteria</taxon>
        <taxon>Pseudomonadati</taxon>
        <taxon>Pseudomonadota</taxon>
        <taxon>Betaproteobacteria</taxon>
        <taxon>Burkholderiales</taxon>
        <taxon>Burkholderiaceae</taxon>
        <taxon>Pandoraea</taxon>
    </lineage>
</organism>
<protein>
    <submittedName>
        <fullName evidence="2">Aldehyde oxidase</fullName>
    </submittedName>
</protein>
<name>A0A0G3EME7_9BURK</name>
<dbReference type="RefSeq" id="WP_047213970.1">
    <property type="nucleotide sequence ID" value="NZ_CP011568.3"/>
</dbReference>
<gene>
    <name evidence="2" type="ORF">ABW99_07935</name>
</gene>
<dbReference type="InterPro" id="IPR008274">
    <property type="entry name" value="AldOxase/xan_DH_MoCoBD1"/>
</dbReference>
<sequence length="747" mass="80542">MRYDDTGNPQSPSAARRAFLKSGAALGAGLAVGFRWCDAVATSGAAEPAQADPSAFEPNAWVRVFPDDTIKLVVAKHDSGTGTHTALPAVVAEELDVDPFRVDVITPENPFFIAYIHPLWHVFSTGGSTSVSLEYTRLRHAGATARAMLVAAAAKRWGVAAQACTTDNGRVLHASSGRSASYGELAEQAARLPVPDKVTLKRPADFKYIGHLMKKRGVFEKSTGRFRYSIDVELPDMLVAVVEHAPVIDARVRAIDASAALAVPGVRQVLKIPAAPASVLGGNQEGVAVLADTYWAAQSARQRLKITWDDGAFAHFDSAALPRRQAQFLGSPAAAPVSTVSQGDTATALRKTGRLIEAEYVMPYKAQNPLEPICVSAQVKDGTVTFWGGLQVPSTAREAARVVTGIPAERVVLHDMVSGGSFGAHESKYWLYEVVYLAKATGRPIKLMHSREDEMRALYYHAATYHKLRGALGSDGQLDALQLRAVCPASPEQWEPGYTERPDKMDYSTTEAISKWDFAYRAPNLDLAWVRHETGVPTGWYRAVSFIPNVFALESFIDELAHAAGIDPLAYRLAHMHGRPRHVEVLRQAAERAGWAQQLPEGTALGLATNQAYGSYVAVVARVQRQGDGANGAVLVQRLTCVVDCGLMVSPAGVEEQIYGGLMWGLGHALLDRVDIEGGRVRQGNFDTYRVMRMDAMPEIDIVLIQGDVAKPGGVGELSSPSVAPAVANALFRLTGVRQRATPLKLT</sequence>
<dbReference type="InterPro" id="IPR046867">
    <property type="entry name" value="AldOxase/xan_DH_MoCoBD2"/>
</dbReference>
<accession>A0A0G3EME7</accession>
<dbReference type="PANTHER" id="PTHR47495:SF1">
    <property type="entry name" value="BLL3820 PROTEIN"/>
    <property type="match status" value="1"/>
</dbReference>
<proteinExistence type="predicted"/>
<dbReference type="KEGG" id="ptx:ABW99_07935"/>
<dbReference type="InterPro" id="IPR012368">
    <property type="entry name" value="OxRdtase_Mopterin-bd_su_IorB"/>
</dbReference>
<dbReference type="AlphaFoldDB" id="A0A0G3EME7"/>
<dbReference type="Pfam" id="PF02738">
    <property type="entry name" value="MoCoBD_1"/>
    <property type="match status" value="1"/>
</dbReference>
<dbReference type="STRING" id="445709.ABW99_07935"/>
<dbReference type="InterPro" id="IPR052516">
    <property type="entry name" value="N-heterocyclic_Hydroxylase"/>
</dbReference>
<dbReference type="SUPFAM" id="SSF56003">
    <property type="entry name" value="Molybdenum cofactor-binding domain"/>
    <property type="match status" value="2"/>
</dbReference>
<dbReference type="PATRIC" id="fig|445709.3.peg.1697"/>
<dbReference type="InterPro" id="IPR037165">
    <property type="entry name" value="AldOxase/xan_DH_Mopterin-bd_sf"/>
</dbReference>
<dbReference type="PIRSF" id="PIRSF036389">
    <property type="entry name" value="IOR_B"/>
    <property type="match status" value="1"/>
</dbReference>
<dbReference type="Proteomes" id="UP000036700">
    <property type="component" value="Chromosome"/>
</dbReference>